<evidence type="ECO:0000256" key="5">
    <source>
        <dbReference type="ARBA" id="ARBA00022553"/>
    </source>
</evidence>
<dbReference type="SMART" id="SM00220">
    <property type="entry name" value="S_TKc"/>
    <property type="match status" value="1"/>
</dbReference>
<keyword evidence="4" id="KW-0723">Serine/threonine-protein kinase</keyword>
<comment type="catalytic activity">
    <reaction evidence="18">
        <text>L-threonyl-[protein] + ATP = O-phospho-L-threonyl-[protein] + ADP + H(+)</text>
        <dbReference type="Rhea" id="RHEA:46608"/>
        <dbReference type="Rhea" id="RHEA-COMP:11060"/>
        <dbReference type="Rhea" id="RHEA-COMP:11605"/>
        <dbReference type="ChEBI" id="CHEBI:15378"/>
        <dbReference type="ChEBI" id="CHEBI:30013"/>
        <dbReference type="ChEBI" id="CHEBI:30616"/>
        <dbReference type="ChEBI" id="CHEBI:61977"/>
        <dbReference type="ChEBI" id="CHEBI:456216"/>
        <dbReference type="EC" id="2.7.11.1"/>
    </reaction>
</comment>
<sequence>MSFSLEEFAPLRIPLEDISLATNNFADENILVHGGDGKLYKGQLSWQGPLIDIVARRLEGVYGQGEIELWTEVSMLSSHEHKNLVSIVGFCDENGEKIIVYQHTGHGCLLQHIPDREFTCSQRIQICLGVAHALKSIHNDFVHGDINVSNILIDNDWEAKVFGFGLSTKYPGNWEHRLLFSHYFDTSPDRDPVYTNTLGVTPKYDVYSFGVLLYDVFCGKKPSVTSYGEVEKLDQMIDGDLRKQIHTQSLTVLSKTAYDCLNQRRVYRPSMDQIIKELENALELQKEPENLEPSTVADEAISFSITAKEKLEHLRIPISEIMSATNNFDDDKFKLGQGGYGTVVKAELEHLDIQNISPADWIDKKELPRKRSFVAIKRIIKEGAEGFRAEIEILASCNHPNIVALLGFSFEDDEMILVFELASNGSLDDCLKENKMANVTWAKRIQICLDIAHGLKYLHDNSEGKRMIVHRDVKSANILLDEKWNAKVADFGFSKFNPVGNTLKSAFLSKHIVGTSVYKDPDYVSSGTYAKASDIYSFGLVLFEILSGKLAFDSIYNDEGIAIVARQQGCDNHSHSLGPLAKECFKEGKLDELVFEGIKGQIEPESLATFADIALKCLKDKGVERPEAAEVVTQLKKAVVFQEDYEIWEPKLPRDYEEILRFSGIDKNTKKKDIYEKLCKGLLLRDREMYLSLGSNGEKHYMVSAQKLSYKNRWAVNWRHIPESRFKNVAEMLTLSNLNITSKIRTRFLSLRVNYGVHLVFKFCGPQKFSAKPIYVNLTYKMGSETLHAYFATWRDEEWMTIELCRFLNHKQDTDFEVLLESFSSSYCGRGAIYVEGIEFRVIDYVKQEEIKKIEQVQQVLKSNPNEGQLQQLPSDSEETLGRSDDYKDIKLSSLNEINQKKQLLLPAKEALHDSSNVKKFHIKTLAESRFQEVIELQPQQVLGIKCKIQSQMLSPDTKYSCYLVFKLSEKCRGLHCPVRVRDQRSRKNKEVKYLYFRSPNPWNLHDVNHIPKQRDDGWTEVTVWNFDSNNNLRNDCYGVNLKLISYEGNMAGLIVSGLEFRPM</sequence>
<evidence type="ECO:0000256" key="6">
    <source>
        <dbReference type="ARBA" id="ARBA00022614"/>
    </source>
</evidence>
<dbReference type="InterPro" id="IPR000719">
    <property type="entry name" value="Prot_kinase_dom"/>
</dbReference>
<evidence type="ECO:0000256" key="1">
    <source>
        <dbReference type="ARBA" id="ARBA00004162"/>
    </source>
</evidence>
<keyword evidence="3" id="KW-1003">Cell membrane</keyword>
<evidence type="ECO:0000256" key="19">
    <source>
        <dbReference type="ARBA" id="ARBA00048679"/>
    </source>
</evidence>
<keyword evidence="8" id="KW-0812">Transmembrane</keyword>
<keyword evidence="15" id="KW-0472">Membrane</keyword>
<comment type="catalytic activity">
    <reaction evidence="19">
        <text>L-seryl-[protein] + ATP = O-phospho-L-seryl-[protein] + ADP + H(+)</text>
        <dbReference type="Rhea" id="RHEA:17989"/>
        <dbReference type="Rhea" id="RHEA-COMP:9863"/>
        <dbReference type="Rhea" id="RHEA-COMP:11604"/>
        <dbReference type="ChEBI" id="CHEBI:15378"/>
        <dbReference type="ChEBI" id="CHEBI:29999"/>
        <dbReference type="ChEBI" id="CHEBI:30616"/>
        <dbReference type="ChEBI" id="CHEBI:83421"/>
        <dbReference type="ChEBI" id="CHEBI:456216"/>
        <dbReference type="EC" id="2.7.11.1"/>
    </reaction>
</comment>
<evidence type="ECO:0000256" key="2">
    <source>
        <dbReference type="ARBA" id="ARBA00012513"/>
    </source>
</evidence>
<evidence type="ECO:0000256" key="17">
    <source>
        <dbReference type="ARBA" id="ARBA00023180"/>
    </source>
</evidence>
<dbReference type="GO" id="GO:0004674">
    <property type="term" value="F:protein serine/threonine kinase activity"/>
    <property type="evidence" value="ECO:0007669"/>
    <property type="project" value="UniProtKB-KW"/>
</dbReference>
<evidence type="ECO:0000256" key="9">
    <source>
        <dbReference type="ARBA" id="ARBA00022729"/>
    </source>
</evidence>
<evidence type="ECO:0000256" key="10">
    <source>
        <dbReference type="ARBA" id="ARBA00022737"/>
    </source>
</evidence>
<evidence type="ECO:0000256" key="8">
    <source>
        <dbReference type="ARBA" id="ARBA00022692"/>
    </source>
</evidence>
<evidence type="ECO:0000259" key="20">
    <source>
        <dbReference type="PROSITE" id="PS50011"/>
    </source>
</evidence>
<dbReference type="InterPro" id="IPR045272">
    <property type="entry name" value="ANXUR1/2-like"/>
</dbReference>
<dbReference type="PANTHER" id="PTHR27003:SF471">
    <property type="entry name" value="VASCULAR ENDOTHELIAL GROWTH FACTOR RECEPTOR 2 (VEGFR2)-RELATED"/>
    <property type="match status" value="1"/>
</dbReference>
<evidence type="ECO:0000313" key="22">
    <source>
        <dbReference type="Proteomes" id="UP001408789"/>
    </source>
</evidence>
<feature type="domain" description="Protein kinase" evidence="20">
    <location>
        <begin position="25"/>
        <end position="282"/>
    </location>
</feature>
<dbReference type="SUPFAM" id="SSF56112">
    <property type="entry name" value="Protein kinase-like (PK-like)"/>
    <property type="match status" value="2"/>
</dbReference>
<dbReference type="InterPro" id="IPR008271">
    <property type="entry name" value="Ser/Thr_kinase_AS"/>
</dbReference>
<feature type="domain" description="Protein kinase" evidence="20">
    <location>
        <begin position="329"/>
        <end position="640"/>
    </location>
</feature>
<keyword evidence="9" id="KW-0732">Signal</keyword>
<protein>
    <recommendedName>
        <fullName evidence="2">non-specific serine/threonine protein kinase</fullName>
        <ecNumber evidence="2">2.7.11.1</ecNumber>
    </recommendedName>
</protein>
<dbReference type="Pfam" id="PF14299">
    <property type="entry name" value="PP2"/>
    <property type="match status" value="2"/>
</dbReference>
<keyword evidence="7" id="KW-0808">Transferase</keyword>
<proteinExistence type="predicted"/>
<dbReference type="GO" id="GO:0005524">
    <property type="term" value="F:ATP binding"/>
    <property type="evidence" value="ECO:0007669"/>
    <property type="project" value="UniProtKB-KW"/>
</dbReference>
<dbReference type="Gene3D" id="3.30.200.20">
    <property type="entry name" value="Phosphorylase Kinase, domain 1"/>
    <property type="match status" value="2"/>
</dbReference>
<dbReference type="InterPro" id="IPR001245">
    <property type="entry name" value="Ser-Thr/Tyr_kinase_cat_dom"/>
</dbReference>
<dbReference type="Gene3D" id="1.10.510.10">
    <property type="entry name" value="Transferase(Phosphotransferase) domain 1"/>
    <property type="match status" value="2"/>
</dbReference>
<organism evidence="21 22">
    <name type="scientific">Deinandra increscens subsp. villosa</name>
    <dbReference type="NCBI Taxonomy" id="3103831"/>
    <lineage>
        <taxon>Eukaryota</taxon>
        <taxon>Viridiplantae</taxon>
        <taxon>Streptophyta</taxon>
        <taxon>Embryophyta</taxon>
        <taxon>Tracheophyta</taxon>
        <taxon>Spermatophyta</taxon>
        <taxon>Magnoliopsida</taxon>
        <taxon>eudicotyledons</taxon>
        <taxon>Gunneridae</taxon>
        <taxon>Pentapetalae</taxon>
        <taxon>asterids</taxon>
        <taxon>campanulids</taxon>
        <taxon>Asterales</taxon>
        <taxon>Asteraceae</taxon>
        <taxon>Asteroideae</taxon>
        <taxon>Heliantheae alliance</taxon>
        <taxon>Madieae</taxon>
        <taxon>Madiinae</taxon>
        <taxon>Deinandra</taxon>
    </lineage>
</organism>
<dbReference type="GO" id="GO:0004714">
    <property type="term" value="F:transmembrane receptor protein tyrosine kinase activity"/>
    <property type="evidence" value="ECO:0007669"/>
    <property type="project" value="InterPro"/>
</dbReference>
<evidence type="ECO:0000256" key="18">
    <source>
        <dbReference type="ARBA" id="ARBA00047899"/>
    </source>
</evidence>
<name>A0AAP0DM02_9ASTR</name>
<keyword evidence="22" id="KW-1185">Reference proteome</keyword>
<keyword evidence="17" id="KW-0325">Glycoprotein</keyword>
<dbReference type="EC" id="2.7.11.1" evidence="2"/>
<reference evidence="21 22" key="1">
    <citation type="submission" date="2024-04" db="EMBL/GenBank/DDBJ databases">
        <title>The reference genome of an endangered Asteraceae, Deinandra increscens subsp. villosa, native to the Central Coast of California.</title>
        <authorList>
            <person name="Guilliams M."/>
            <person name="Hasenstab-Lehman K."/>
            <person name="Meyer R."/>
            <person name="Mcevoy S."/>
        </authorList>
    </citation>
    <scope>NUCLEOTIDE SEQUENCE [LARGE SCALE GENOMIC DNA]</scope>
    <source>
        <tissue evidence="21">Leaf</tissue>
    </source>
</reference>
<dbReference type="PROSITE" id="PS50011">
    <property type="entry name" value="PROTEIN_KINASE_DOM"/>
    <property type="match status" value="2"/>
</dbReference>
<evidence type="ECO:0000256" key="4">
    <source>
        <dbReference type="ARBA" id="ARBA00022527"/>
    </source>
</evidence>
<evidence type="ECO:0000256" key="3">
    <source>
        <dbReference type="ARBA" id="ARBA00022475"/>
    </source>
</evidence>
<keyword evidence="6" id="KW-0433">Leucine-rich repeat</keyword>
<evidence type="ECO:0000313" key="21">
    <source>
        <dbReference type="EMBL" id="KAK9077151.1"/>
    </source>
</evidence>
<dbReference type="FunFam" id="1.10.510.10:FF:000358">
    <property type="entry name" value="Putative leucine-rich repeat receptor-like serine/threonine-protein kinase"/>
    <property type="match status" value="1"/>
</dbReference>
<keyword evidence="5" id="KW-0597">Phosphoprotein</keyword>
<comment type="caution">
    <text evidence="21">The sequence shown here is derived from an EMBL/GenBank/DDBJ whole genome shotgun (WGS) entry which is preliminary data.</text>
</comment>
<dbReference type="PANTHER" id="PTHR27003">
    <property type="entry name" value="OS07G0166700 PROTEIN"/>
    <property type="match status" value="1"/>
</dbReference>
<evidence type="ECO:0000256" key="12">
    <source>
        <dbReference type="ARBA" id="ARBA00022777"/>
    </source>
</evidence>
<comment type="subcellular location">
    <subcellularLocation>
        <location evidence="1">Cell membrane</location>
        <topology evidence="1">Single-pass membrane protein</topology>
    </subcellularLocation>
</comment>
<keyword evidence="14" id="KW-1133">Transmembrane helix</keyword>
<evidence type="ECO:0000256" key="14">
    <source>
        <dbReference type="ARBA" id="ARBA00022989"/>
    </source>
</evidence>
<accession>A0AAP0DM02</accession>
<dbReference type="InterPro" id="IPR011009">
    <property type="entry name" value="Kinase-like_dom_sf"/>
</dbReference>
<evidence type="ECO:0000256" key="13">
    <source>
        <dbReference type="ARBA" id="ARBA00022840"/>
    </source>
</evidence>
<keyword evidence="10" id="KW-0677">Repeat</keyword>
<evidence type="ECO:0000256" key="16">
    <source>
        <dbReference type="ARBA" id="ARBA00023170"/>
    </source>
</evidence>
<keyword evidence="11" id="KW-0547">Nucleotide-binding</keyword>
<dbReference type="Proteomes" id="UP001408789">
    <property type="component" value="Unassembled WGS sequence"/>
</dbReference>
<keyword evidence="12" id="KW-0418">Kinase</keyword>
<dbReference type="Pfam" id="PF07714">
    <property type="entry name" value="PK_Tyr_Ser-Thr"/>
    <property type="match status" value="1"/>
</dbReference>
<evidence type="ECO:0000256" key="11">
    <source>
        <dbReference type="ARBA" id="ARBA00022741"/>
    </source>
</evidence>
<evidence type="ECO:0000256" key="7">
    <source>
        <dbReference type="ARBA" id="ARBA00022679"/>
    </source>
</evidence>
<dbReference type="Pfam" id="PF00069">
    <property type="entry name" value="Pkinase"/>
    <property type="match status" value="1"/>
</dbReference>
<keyword evidence="16" id="KW-0675">Receptor</keyword>
<keyword evidence="13" id="KW-0067">ATP-binding</keyword>
<dbReference type="PROSITE" id="PS00108">
    <property type="entry name" value="PROTEIN_KINASE_ST"/>
    <property type="match status" value="1"/>
</dbReference>
<evidence type="ECO:0000256" key="15">
    <source>
        <dbReference type="ARBA" id="ARBA00023136"/>
    </source>
</evidence>
<dbReference type="GO" id="GO:0009506">
    <property type="term" value="C:plasmodesma"/>
    <property type="evidence" value="ECO:0007669"/>
    <property type="project" value="TreeGrafter"/>
</dbReference>
<dbReference type="EMBL" id="JBCNJP010000007">
    <property type="protein sequence ID" value="KAK9077151.1"/>
    <property type="molecule type" value="Genomic_DNA"/>
</dbReference>
<dbReference type="GO" id="GO:0005886">
    <property type="term" value="C:plasma membrane"/>
    <property type="evidence" value="ECO:0007669"/>
    <property type="project" value="UniProtKB-SubCell"/>
</dbReference>
<dbReference type="InterPro" id="IPR025886">
    <property type="entry name" value="PP2-like"/>
</dbReference>
<gene>
    <name evidence="21" type="ORF">SSX86_005487</name>
</gene>
<dbReference type="AlphaFoldDB" id="A0AAP0DM02"/>